<dbReference type="AlphaFoldDB" id="A0A8J2Z4T4"/>
<proteinExistence type="predicted"/>
<accession>A0A8J2Z4T4</accession>
<evidence type="ECO:0000313" key="3">
    <source>
        <dbReference type="Proteomes" id="UP000636949"/>
    </source>
</evidence>
<keyword evidence="3" id="KW-1185">Reference proteome</keyword>
<feature type="transmembrane region" description="Helical" evidence="1">
    <location>
        <begin position="30"/>
        <end position="53"/>
    </location>
</feature>
<reference evidence="2" key="1">
    <citation type="journal article" date="2014" name="Int. J. Syst. Evol. Microbiol.">
        <title>Complete genome sequence of Corynebacterium casei LMG S-19264T (=DSM 44701T), isolated from a smear-ripened cheese.</title>
        <authorList>
            <consortium name="US DOE Joint Genome Institute (JGI-PGF)"/>
            <person name="Walter F."/>
            <person name="Albersmeier A."/>
            <person name="Kalinowski J."/>
            <person name="Ruckert C."/>
        </authorList>
    </citation>
    <scope>NUCLEOTIDE SEQUENCE</scope>
    <source>
        <strain evidence="2">CGMCC 1.15758</strain>
    </source>
</reference>
<organism evidence="2 3">
    <name type="scientific">Cysteiniphilum litorale</name>
    <dbReference type="NCBI Taxonomy" id="2056700"/>
    <lineage>
        <taxon>Bacteria</taxon>
        <taxon>Pseudomonadati</taxon>
        <taxon>Pseudomonadota</taxon>
        <taxon>Gammaproteobacteria</taxon>
        <taxon>Thiotrichales</taxon>
        <taxon>Fastidiosibacteraceae</taxon>
        <taxon>Cysteiniphilum</taxon>
    </lineage>
</organism>
<dbReference type="RefSeq" id="WP_117003147.1">
    <property type="nucleotide sequence ID" value="NZ_BMJS01000016.1"/>
</dbReference>
<sequence>MHDNYRNDEHSEEDVTGTQNVSIKTRIHWFFLRAMLIGMVIVFAFIGAVIGYWLKQYCIEHLPFAAMFIGFASFTALTVIGAFIGNRLGLAFLDRYHLED</sequence>
<evidence type="ECO:0000256" key="1">
    <source>
        <dbReference type="SAM" id="Phobius"/>
    </source>
</evidence>
<dbReference type="Proteomes" id="UP000636949">
    <property type="component" value="Unassembled WGS sequence"/>
</dbReference>
<dbReference type="SUPFAM" id="SSF103473">
    <property type="entry name" value="MFS general substrate transporter"/>
    <property type="match status" value="1"/>
</dbReference>
<feature type="transmembrane region" description="Helical" evidence="1">
    <location>
        <begin position="65"/>
        <end position="85"/>
    </location>
</feature>
<dbReference type="InterPro" id="IPR036259">
    <property type="entry name" value="MFS_trans_sf"/>
</dbReference>
<protein>
    <submittedName>
        <fullName evidence="2">Uncharacterized protein</fullName>
    </submittedName>
</protein>
<dbReference type="EMBL" id="BMJS01000016">
    <property type="protein sequence ID" value="GGF99203.1"/>
    <property type="molecule type" value="Genomic_DNA"/>
</dbReference>
<keyword evidence="1" id="KW-0812">Transmembrane</keyword>
<comment type="caution">
    <text evidence="2">The sequence shown here is derived from an EMBL/GenBank/DDBJ whole genome shotgun (WGS) entry which is preliminary data.</text>
</comment>
<evidence type="ECO:0000313" key="2">
    <source>
        <dbReference type="EMBL" id="GGF99203.1"/>
    </source>
</evidence>
<name>A0A8J2Z4T4_9GAMM</name>
<gene>
    <name evidence="2" type="ORF">GCM10010995_15600</name>
</gene>
<keyword evidence="1" id="KW-0472">Membrane</keyword>
<reference evidence="2" key="2">
    <citation type="submission" date="2020-09" db="EMBL/GenBank/DDBJ databases">
        <authorList>
            <person name="Sun Q."/>
            <person name="Zhou Y."/>
        </authorList>
    </citation>
    <scope>NUCLEOTIDE SEQUENCE</scope>
    <source>
        <strain evidence="2">CGMCC 1.15758</strain>
    </source>
</reference>
<keyword evidence="1" id="KW-1133">Transmembrane helix</keyword>